<organism evidence="1 2">
    <name type="scientific">Thauera linaloolentis (strain DSM 12138 / JCM 21573 / CCUG 41526 / CIP 105981 / IAM 15112 / NBRC 102519 / 47Lol)</name>
    <dbReference type="NCBI Taxonomy" id="1123367"/>
    <lineage>
        <taxon>Bacteria</taxon>
        <taxon>Pseudomonadati</taxon>
        <taxon>Pseudomonadota</taxon>
        <taxon>Betaproteobacteria</taxon>
        <taxon>Rhodocyclales</taxon>
        <taxon>Zoogloeaceae</taxon>
        <taxon>Thauera</taxon>
    </lineage>
</organism>
<evidence type="ECO:0000313" key="1">
    <source>
        <dbReference type="EMBL" id="ENO90613.1"/>
    </source>
</evidence>
<protein>
    <recommendedName>
        <fullName evidence="3">Preprotein translocase subunit YajC</fullName>
    </recommendedName>
</protein>
<keyword evidence="2" id="KW-1185">Reference proteome</keyword>
<accession>N6Z8C9</accession>
<gene>
    <name evidence="1" type="ORF">C666_00265</name>
</gene>
<dbReference type="AlphaFoldDB" id="N6Z8C9"/>
<reference evidence="1 2" key="1">
    <citation type="submission" date="2012-09" db="EMBL/GenBank/DDBJ databases">
        <title>Draft Genome Sequences of 6 Strains from Genus Thauera.</title>
        <authorList>
            <person name="Liu B."/>
            <person name="Shapleigh J.P."/>
            <person name="Frostegard A.H."/>
        </authorList>
    </citation>
    <scope>NUCLEOTIDE SEQUENCE [LARGE SCALE GENOMIC DNA]</scope>
    <source>
        <strain evidence="2">47Lol / DSM 12138</strain>
    </source>
</reference>
<dbReference type="Proteomes" id="UP000013232">
    <property type="component" value="Unassembled WGS sequence"/>
</dbReference>
<dbReference type="STRING" id="1123367.GCA_000621305_02045"/>
<name>N6Z8C9_THAL4</name>
<evidence type="ECO:0008006" key="3">
    <source>
        <dbReference type="Google" id="ProtNLM"/>
    </source>
</evidence>
<evidence type="ECO:0000313" key="2">
    <source>
        <dbReference type="Proteomes" id="UP000013232"/>
    </source>
</evidence>
<dbReference type="InterPro" id="IPR049708">
    <property type="entry name" value="PP0621-like"/>
</dbReference>
<dbReference type="EMBL" id="AMXE01000001">
    <property type="protein sequence ID" value="ENO90613.1"/>
    <property type="molecule type" value="Genomic_DNA"/>
</dbReference>
<sequence>MRNLLILILVVAGIWWIQRVMARIKEKSARSRGKGKGGKAADTPERMLECAHCGVNVPESDGVRDGERFYCSAAHRLAGPRAD</sequence>
<dbReference type="NCBIfam" id="NF041023">
    <property type="entry name" value="PP0621_fam"/>
    <property type="match status" value="1"/>
</dbReference>
<dbReference type="OrthoDB" id="9814432at2"/>
<proteinExistence type="predicted"/>
<dbReference type="eggNOG" id="ENOG5033BBV">
    <property type="taxonomic scope" value="Bacteria"/>
</dbReference>
<comment type="caution">
    <text evidence="1">The sequence shown here is derived from an EMBL/GenBank/DDBJ whole genome shotgun (WGS) entry which is preliminary data.</text>
</comment>
<dbReference type="RefSeq" id="WP_004332323.1">
    <property type="nucleotide sequence ID" value="NZ_AMXE01000001.1"/>
</dbReference>